<dbReference type="EMBL" id="CDHN01000001">
    <property type="protein sequence ID" value="CEJ81223.1"/>
    <property type="molecule type" value="Genomic_DNA"/>
</dbReference>
<dbReference type="InterPro" id="IPR020845">
    <property type="entry name" value="AMP-binding_CS"/>
</dbReference>
<keyword evidence="7" id="KW-1185">Reference proteome</keyword>
<evidence type="ECO:0000256" key="1">
    <source>
        <dbReference type="ARBA" id="ARBA00022450"/>
    </source>
</evidence>
<feature type="domain" description="Condensation" evidence="4">
    <location>
        <begin position="949"/>
        <end position="1297"/>
    </location>
</feature>
<evidence type="ECO:0000259" key="5">
    <source>
        <dbReference type="Pfam" id="PF13193"/>
    </source>
</evidence>
<dbReference type="Gene3D" id="3.30.559.30">
    <property type="entry name" value="Nonribosomal peptide synthetase, condensation domain"/>
    <property type="match status" value="1"/>
</dbReference>
<dbReference type="PROSITE" id="PS00455">
    <property type="entry name" value="AMP_BINDING"/>
    <property type="match status" value="1"/>
</dbReference>
<dbReference type="InterPro" id="IPR042099">
    <property type="entry name" value="ANL_N_sf"/>
</dbReference>
<dbReference type="SUPFAM" id="SSF52777">
    <property type="entry name" value="CoA-dependent acyltransferases"/>
    <property type="match status" value="2"/>
</dbReference>
<feature type="domain" description="AMP-dependent synthetase/ligase" evidence="3">
    <location>
        <begin position="230"/>
        <end position="614"/>
    </location>
</feature>
<protein>
    <recommendedName>
        <fullName evidence="8">Carrier domain-containing protein</fullName>
    </recommendedName>
</protein>
<dbReference type="PANTHER" id="PTHR45527">
    <property type="entry name" value="NONRIBOSOMAL PEPTIDE SYNTHETASE"/>
    <property type="match status" value="1"/>
</dbReference>
<evidence type="ECO:0000313" key="7">
    <source>
        <dbReference type="Proteomes" id="UP000039046"/>
    </source>
</evidence>
<dbReference type="GO" id="GO:0003824">
    <property type="term" value="F:catalytic activity"/>
    <property type="evidence" value="ECO:0007669"/>
    <property type="project" value="InterPro"/>
</dbReference>
<dbReference type="InterPro" id="IPR001242">
    <property type="entry name" value="Condensation_dom"/>
</dbReference>
<dbReference type="GO" id="GO:0031177">
    <property type="term" value="F:phosphopantetheine binding"/>
    <property type="evidence" value="ECO:0007669"/>
    <property type="project" value="TreeGrafter"/>
</dbReference>
<dbReference type="Pfam" id="PF13193">
    <property type="entry name" value="AMP-binding_C"/>
    <property type="match status" value="1"/>
</dbReference>
<keyword evidence="1" id="KW-0596">Phosphopantetheine</keyword>
<dbReference type="OrthoDB" id="416786at2759"/>
<evidence type="ECO:0008006" key="8">
    <source>
        <dbReference type="Google" id="ProtNLM"/>
    </source>
</evidence>
<reference evidence="6 7" key="1">
    <citation type="journal article" date="2015" name="Genome Announc.">
        <title>Draft Genome Sequence and Gene Annotation of the Entomopathogenic Fungus Verticillium hemipterigenum.</title>
        <authorList>
            <person name="Horn F."/>
            <person name="Habel A."/>
            <person name="Scharf D.H."/>
            <person name="Dworschak J."/>
            <person name="Brakhage A.A."/>
            <person name="Guthke R."/>
            <person name="Hertweck C."/>
            <person name="Linde J."/>
        </authorList>
    </citation>
    <scope>NUCLEOTIDE SEQUENCE [LARGE SCALE GENOMIC DNA]</scope>
</reference>
<dbReference type="InterPro" id="IPR020459">
    <property type="entry name" value="AMP-binding"/>
</dbReference>
<organism evidence="6 7">
    <name type="scientific">[Torrubiella] hemipterigena</name>
    <dbReference type="NCBI Taxonomy" id="1531966"/>
    <lineage>
        <taxon>Eukaryota</taxon>
        <taxon>Fungi</taxon>
        <taxon>Dikarya</taxon>
        <taxon>Ascomycota</taxon>
        <taxon>Pezizomycotina</taxon>
        <taxon>Sordariomycetes</taxon>
        <taxon>Hypocreomycetidae</taxon>
        <taxon>Hypocreales</taxon>
        <taxon>Clavicipitaceae</taxon>
        <taxon>Clavicipitaceae incertae sedis</taxon>
        <taxon>'Torrubiella' clade</taxon>
    </lineage>
</organism>
<dbReference type="PANTHER" id="PTHR45527:SF1">
    <property type="entry name" value="FATTY ACID SYNTHASE"/>
    <property type="match status" value="1"/>
</dbReference>
<dbReference type="STRING" id="1531966.A0A0A1SLR4"/>
<dbReference type="GO" id="GO:0005737">
    <property type="term" value="C:cytoplasm"/>
    <property type="evidence" value="ECO:0007669"/>
    <property type="project" value="TreeGrafter"/>
</dbReference>
<dbReference type="InterPro" id="IPR023213">
    <property type="entry name" value="CAT-like_dom_sf"/>
</dbReference>
<sequence length="1387" mass="151604">MPFITDGSATHPACPSTKLPRYDLRVHDDEEVASTTFHEVSSENHTLPTEASDILTGFATFVCGVTDLDAAGFLATTTDGQRQLCLASVTNLHEPRSFSSHATTLTTVAAEEGVDQHDVDFEIRILAAEATAAPANKPFTLTVRTDATNTSAATLTISLSTQYGPVIAANNLLQLAAAYLSSSAPVFSQLPLAQLNTPPSAPRPLTIRPDMPKDANDMHPEYEALLYGAFERRVAQFPDHIAVEGLVDEESLTIQKWTYAELNAKADALAEEILMLEATLPGWQPAYKAQRAIAVFLPGSPEFYVSILGTLKAGLAYCPLPTDAPAQRLFDIIDDIKGSVVLGVGSTPFPGVDLSDDSSEVVQALRELTWVDVNNMQAWRAELPAMEPAARHPPVEDDVAYILYTSGSTGKPKGVLISHFMACASIHTNASKLQPLPNFEALRWLQFGLPTFDMCTGEIFLVLSHGGTLCSADRQLMLSDMERMVNLFKATGMFVVPSLATLLRPKKLPTLTHLICAGEFVIKYAIDNFSHDAQQAPGILQKRMINVYGPSECAIGNTLEVPTTGSRGSISGVAHDCNSIFLVDVNITDRLVETPMGLTGELVVAGPMVGYGYLNRPVETAKAFGEHPTLGRTYRTGDKARVVYAEDGEARVEILGRFNMEQVKLNTRRVELGDIESVVAQVDAVREVVTVVLNGNFLAAYIVLTGDGNNTNEDAVIAECKAAADAGLPNWMRPAAYVVLPKIPRSFGGKADRRTLQAKALETFGASVPKSEDLVPAGVASELVVDFTSLDSILNMLQVTLRSALGERIVTVDPVLALNACGLDSLGGMKYLQALRKLDVEDLTLRDLLTGKSLTDIANIILEGHKAGAANDATIDADNDEIPELEDEEELLTLPLPVKLKHFAVTTREQVCKTLDITPEDIQDILPSTGLQTRMMSNVVECREFGVNKPWVEHFPYNVPANVDRDRLEVAIRESFNARDAWRTTLIEVNHPLAAYAQVIYREDSPHGQHPIIKTVVPVYSEKPNSLWQLTINNSQKAAEEVFGPGSLASVITWITSADNAHCTVIFSVFHPFYDGVGLEHVRRNIAETYHGLPRSGTGGPGMLTPVKQHYGSDWLETTLFWMRRLAGAPAFSIGKRANDASSRQYTTINPGVGVASEAIDCSYSLQDLQELPKERGLFSPIAVIHAAWAMALSKTLEGPNAPNGGTDIQFGGVFHGRQSPEAMDSVAMMLNALPSRVQFAADKRITHRQLCEEMFNEYAESLAFTEMPCPNIQFSRSTRRFDTGIILQAFPKQECHVDLSGLPAFSRFHDHTIPWRETNTGTPILMEMWPNPAGDDKKIIYRLSYSQLWPGYEFLTPEYIRGLIALLDDALVAILERPDEIFAPRE</sequence>
<dbReference type="Gene3D" id="3.30.559.10">
    <property type="entry name" value="Chloramphenicol acetyltransferase-like domain"/>
    <property type="match status" value="1"/>
</dbReference>
<dbReference type="Gene3D" id="3.40.50.12780">
    <property type="entry name" value="N-terminal domain of ligase-like"/>
    <property type="match status" value="1"/>
</dbReference>
<dbReference type="GO" id="GO:0044550">
    <property type="term" value="P:secondary metabolite biosynthetic process"/>
    <property type="evidence" value="ECO:0007669"/>
    <property type="project" value="TreeGrafter"/>
</dbReference>
<dbReference type="Gene3D" id="3.30.300.30">
    <property type="match status" value="1"/>
</dbReference>
<dbReference type="PRINTS" id="PR00154">
    <property type="entry name" value="AMPBINDING"/>
</dbReference>
<evidence type="ECO:0000313" key="6">
    <source>
        <dbReference type="EMBL" id="CEJ81223.1"/>
    </source>
</evidence>
<feature type="domain" description="AMP-binding enzyme C-terminal" evidence="5">
    <location>
        <begin position="675"/>
        <end position="749"/>
    </location>
</feature>
<accession>A0A0A1SLR4</accession>
<dbReference type="HOGENOM" id="CLU_255202_0_0_1"/>
<dbReference type="InterPro" id="IPR045851">
    <property type="entry name" value="AMP-bd_C_sf"/>
</dbReference>
<dbReference type="Pfam" id="PF00668">
    <property type="entry name" value="Condensation"/>
    <property type="match status" value="1"/>
</dbReference>
<dbReference type="Proteomes" id="UP000039046">
    <property type="component" value="Unassembled WGS sequence"/>
</dbReference>
<evidence type="ECO:0000259" key="3">
    <source>
        <dbReference type="Pfam" id="PF00501"/>
    </source>
</evidence>
<gene>
    <name evidence="6" type="ORF">VHEMI01365</name>
</gene>
<evidence type="ECO:0000259" key="4">
    <source>
        <dbReference type="Pfam" id="PF00668"/>
    </source>
</evidence>
<keyword evidence="2" id="KW-0597">Phosphoprotein</keyword>
<dbReference type="Pfam" id="PF00501">
    <property type="entry name" value="AMP-binding"/>
    <property type="match status" value="1"/>
</dbReference>
<name>A0A0A1SLR4_9HYPO</name>
<dbReference type="SUPFAM" id="SSF56801">
    <property type="entry name" value="Acetyl-CoA synthetase-like"/>
    <property type="match status" value="1"/>
</dbReference>
<dbReference type="GO" id="GO:0043041">
    <property type="term" value="P:amino acid activation for nonribosomal peptide biosynthetic process"/>
    <property type="evidence" value="ECO:0007669"/>
    <property type="project" value="TreeGrafter"/>
</dbReference>
<evidence type="ECO:0000256" key="2">
    <source>
        <dbReference type="ARBA" id="ARBA00022553"/>
    </source>
</evidence>
<dbReference type="InterPro" id="IPR000873">
    <property type="entry name" value="AMP-dep_synth/lig_dom"/>
</dbReference>
<proteinExistence type="predicted"/>
<dbReference type="InterPro" id="IPR025110">
    <property type="entry name" value="AMP-bd_C"/>
</dbReference>